<evidence type="ECO:0000256" key="5">
    <source>
        <dbReference type="SAM" id="MobiDB-lite"/>
    </source>
</evidence>
<feature type="compositionally biased region" description="Acidic residues" evidence="5">
    <location>
        <begin position="315"/>
        <end position="331"/>
    </location>
</feature>
<dbReference type="PANTHER" id="PTHR13375">
    <property type="entry name" value="FMS INTERACTING PROTEIN"/>
    <property type="match status" value="1"/>
</dbReference>
<evidence type="ECO:0000313" key="7">
    <source>
        <dbReference type="Proteomes" id="UP001516400"/>
    </source>
</evidence>
<comment type="similarity">
    <text evidence="2">Belongs to the THOC5 family.</text>
</comment>
<feature type="region of interest" description="Disordered" evidence="5">
    <location>
        <begin position="1"/>
        <end position="27"/>
    </location>
</feature>
<keyword evidence="3" id="KW-0539">Nucleus</keyword>
<comment type="caution">
    <text evidence="6">The sequence shown here is derived from an EMBL/GenBank/DDBJ whole genome shotgun (WGS) entry which is preliminary data.</text>
</comment>
<feature type="coiled-coil region" evidence="4">
    <location>
        <begin position="196"/>
        <end position="230"/>
    </location>
</feature>
<feature type="region of interest" description="Disordered" evidence="5">
    <location>
        <begin position="307"/>
        <end position="358"/>
    </location>
</feature>
<dbReference type="Proteomes" id="UP001516400">
    <property type="component" value="Unassembled WGS sequence"/>
</dbReference>
<name>A0ABD2N1X1_9CUCU</name>
<feature type="compositionally biased region" description="Basic and acidic residues" evidence="5">
    <location>
        <begin position="1"/>
        <end position="13"/>
    </location>
</feature>
<dbReference type="Pfam" id="PF09766">
    <property type="entry name" value="FmiP_Thoc5"/>
    <property type="match status" value="1"/>
</dbReference>
<dbReference type="AlphaFoldDB" id="A0ABD2N1X1"/>
<organism evidence="6 7">
    <name type="scientific">Cryptolaemus montrouzieri</name>
    <dbReference type="NCBI Taxonomy" id="559131"/>
    <lineage>
        <taxon>Eukaryota</taxon>
        <taxon>Metazoa</taxon>
        <taxon>Ecdysozoa</taxon>
        <taxon>Arthropoda</taxon>
        <taxon>Hexapoda</taxon>
        <taxon>Insecta</taxon>
        <taxon>Pterygota</taxon>
        <taxon>Neoptera</taxon>
        <taxon>Endopterygota</taxon>
        <taxon>Coleoptera</taxon>
        <taxon>Polyphaga</taxon>
        <taxon>Cucujiformia</taxon>
        <taxon>Coccinelloidea</taxon>
        <taxon>Coccinellidae</taxon>
        <taxon>Scymninae</taxon>
        <taxon>Scymnini</taxon>
        <taxon>Cryptolaemus</taxon>
    </lineage>
</organism>
<dbReference type="EMBL" id="JABFTP020000062">
    <property type="protein sequence ID" value="KAL3272522.1"/>
    <property type="molecule type" value="Genomic_DNA"/>
</dbReference>
<dbReference type="PANTHER" id="PTHR13375:SF3">
    <property type="entry name" value="THO COMPLEX SUBUNIT 5 HOMOLOG"/>
    <property type="match status" value="1"/>
</dbReference>
<evidence type="ECO:0000256" key="2">
    <source>
        <dbReference type="ARBA" id="ARBA00008044"/>
    </source>
</evidence>
<evidence type="ECO:0000256" key="3">
    <source>
        <dbReference type="ARBA" id="ARBA00023242"/>
    </source>
</evidence>
<gene>
    <name evidence="6" type="ORF">HHI36_013998</name>
</gene>
<reference evidence="6 7" key="1">
    <citation type="journal article" date="2021" name="BMC Biol.">
        <title>Horizontally acquired antibacterial genes associated with adaptive radiation of ladybird beetles.</title>
        <authorList>
            <person name="Li H.S."/>
            <person name="Tang X.F."/>
            <person name="Huang Y.H."/>
            <person name="Xu Z.Y."/>
            <person name="Chen M.L."/>
            <person name="Du X.Y."/>
            <person name="Qiu B.Y."/>
            <person name="Chen P.T."/>
            <person name="Zhang W."/>
            <person name="Slipinski A."/>
            <person name="Escalona H.E."/>
            <person name="Waterhouse R.M."/>
            <person name="Zwick A."/>
            <person name="Pang H."/>
        </authorList>
    </citation>
    <scope>NUCLEOTIDE SEQUENCE [LARGE SCALE GENOMIC DNA]</scope>
    <source>
        <strain evidence="6">SYSU2018</strain>
    </source>
</reference>
<protein>
    <recommendedName>
        <fullName evidence="8">THO complex subunit 5</fullName>
    </recommendedName>
</protein>
<proteinExistence type="inferred from homology"/>
<dbReference type="GO" id="GO:0005634">
    <property type="term" value="C:nucleus"/>
    <property type="evidence" value="ECO:0007669"/>
    <property type="project" value="UniProtKB-SubCell"/>
</dbReference>
<evidence type="ECO:0000256" key="1">
    <source>
        <dbReference type="ARBA" id="ARBA00004123"/>
    </source>
</evidence>
<evidence type="ECO:0000256" key="4">
    <source>
        <dbReference type="SAM" id="Coils"/>
    </source>
</evidence>
<accession>A0ABD2N1X1</accession>
<comment type="subcellular location">
    <subcellularLocation>
        <location evidence="1">Nucleus</location>
    </subcellularLocation>
</comment>
<dbReference type="InterPro" id="IPR019163">
    <property type="entry name" value="THO_Thoc5"/>
</dbReference>
<keyword evidence="7" id="KW-1185">Reference proteome</keyword>
<keyword evidence="4" id="KW-0175">Coiled coil</keyword>
<evidence type="ECO:0000313" key="6">
    <source>
        <dbReference type="EMBL" id="KAL3272522.1"/>
    </source>
</evidence>
<evidence type="ECO:0008006" key="8">
    <source>
        <dbReference type="Google" id="ProtNLM"/>
    </source>
</evidence>
<sequence length="633" mass="72445">MVKESSRDRESSSKKKRKVASTPDSENEVDIYKKVVEFEEKEALSRSAEDDAELYMEICQNIKDLLTEIFHLKSQKGTDVKEAVTQKCREACVKIAILKKLNRMEKVRLVNAKETLSVEKQKVDSINLQYQNLLYEANHLISEFNKCFQFKSKDEDIELISVEEFMKEAPQSVTAKFKDMSEDDETKKHELRLARLEYELEQRKNLAKLCKTLEEEKKKIALDIVEHKKKLDGLAPRLNAVLEVTKPLQEHLNLPIDKLRAEHKLAYLLPEPLYLFYVNIDGYREVYDITVSLAIVGDQEEAVQWKEQQATTSLQDEEDSEPEVEQDVEEIVEVKKRRHRKSSSKPQDPKEEKKKKVLQTHPLTVEATVTVKESLSIKLKLNYYYNLKIVTVKSDVTIPSSITGNTAKEVLMGETLLGELIEGDTGLESPNSTTSYQLKKFSLGPYEILIPEIGFAYGWAQKACGLDFLSQQTSKEHAQRLSQLNVEFVMKTLYRKLESRFALAQQLELLEKNQIPNVPESVGVPKNMVSGLTKWVSKSYQQFCRAPEVQALIEDELVKPNDIFYCATITRNNGTLKKLNTDSSVSGKNIISASMECLIIIKNEFPVQPPIFILTINYNGKHHAENSDDVRVS</sequence>